<dbReference type="InterPro" id="IPR052754">
    <property type="entry name" value="NTPase_KAP_P-loop"/>
</dbReference>
<evidence type="ECO:0000313" key="4">
    <source>
        <dbReference type="Proteomes" id="UP000673821"/>
    </source>
</evidence>
<sequence>MILADNETKVDLLNNEAIAKTIIELLRENPDRPVTIGVHGDWGAGKSSVLEMIESGFSGNHDVLCLKFNGWRFQGFEDAKIALIEGIVTGLVEKRPAMTKAAGALKDVFNRIDWLKVAKRAGGLAVTAFTGIPTPEQIAAIVGTLEAMFVDPGKLATKENLTSAIDGVKSMLKPAETKNVPEEVEAFRKAFDKLLKDAGIKQLIVLIDDLDRCLPDTAIETLEAIRLFVFTARTAFVVAADEAMIEYAVRKHFPDLPETTGPRDYARNYLEKLIQVPFRIPALGETETRIYVTLLLAGAEIGDEDSDYLKLIAAARERLKRPWENAGLDAATVKAALGTKADKANNALALSDQIGPILASGAKGNPRQIKRFLNTLLLRERTATARGFGADITLPVLAKLMLAERFIPRLFEQAAFVAAVHPKGICEDLETLERDLAADGASEKDEGEAITANARKGSKAVEAPTPASENAVLAEWKSSDTVCDWARVQPLLSGIDLRPYLFVTKDKKDYFGPVSVLGHLAGVVEKLFGGKMMVQSYEAELKLLVQAEADKVFEAVRTKIMGSGAFESMPAGVDGLILLVKAQPGLQSKLLDFLEVLPSSKCGPWAVRGWQGVIKDPECVRRLTMLLTEWSKLTNNLALKTASELALKDTKGVR</sequence>
<dbReference type="Gene3D" id="3.40.50.300">
    <property type="entry name" value="P-loop containing nucleotide triphosphate hydrolases"/>
    <property type="match status" value="1"/>
</dbReference>
<keyword evidence="4" id="KW-1185">Reference proteome</keyword>
<gene>
    <name evidence="3" type="ORF">R69776_08137</name>
</gene>
<dbReference type="Pfam" id="PF07693">
    <property type="entry name" value="KAP_NTPase"/>
    <property type="match status" value="1"/>
</dbReference>
<name>A0ABN7NBH3_9BURK</name>
<dbReference type="InterPro" id="IPR049673">
    <property type="entry name" value="QatA"/>
</dbReference>
<dbReference type="SUPFAM" id="SSF52540">
    <property type="entry name" value="P-loop containing nucleoside triphosphate hydrolases"/>
    <property type="match status" value="1"/>
</dbReference>
<feature type="domain" description="KAP NTPase" evidence="2">
    <location>
        <begin position="16"/>
        <end position="382"/>
    </location>
</feature>
<dbReference type="PANTHER" id="PTHR22674">
    <property type="entry name" value="NTPASE, KAP FAMILY P-LOOP DOMAIN-CONTAINING 1"/>
    <property type="match status" value="1"/>
</dbReference>
<evidence type="ECO:0000259" key="2">
    <source>
        <dbReference type="Pfam" id="PF07693"/>
    </source>
</evidence>
<proteinExistence type="predicted"/>
<evidence type="ECO:0000256" key="1">
    <source>
        <dbReference type="SAM" id="MobiDB-lite"/>
    </source>
</evidence>
<protein>
    <recommendedName>
        <fullName evidence="2">KAP NTPase domain-containing protein</fullName>
    </recommendedName>
</protein>
<comment type="caution">
    <text evidence="3">The sequence shown here is derived from an EMBL/GenBank/DDBJ whole genome shotgun (WGS) entry which is preliminary data.</text>
</comment>
<accession>A0ABN7NBH3</accession>
<organism evidence="3 4">
    <name type="scientific">Paraburkholderia nemoris</name>
    <dbReference type="NCBI Taxonomy" id="2793076"/>
    <lineage>
        <taxon>Bacteria</taxon>
        <taxon>Pseudomonadati</taxon>
        <taxon>Pseudomonadota</taxon>
        <taxon>Betaproteobacteria</taxon>
        <taxon>Burkholderiales</taxon>
        <taxon>Burkholderiaceae</taxon>
        <taxon>Paraburkholderia</taxon>
    </lineage>
</organism>
<feature type="region of interest" description="Disordered" evidence="1">
    <location>
        <begin position="438"/>
        <end position="461"/>
    </location>
</feature>
<reference evidence="3 4" key="1">
    <citation type="submission" date="2021-02" db="EMBL/GenBank/DDBJ databases">
        <authorList>
            <person name="Vanwijnsberghe S."/>
        </authorList>
    </citation>
    <scope>NUCLEOTIDE SEQUENCE [LARGE SCALE GENOMIC DNA]</scope>
    <source>
        <strain evidence="3 4">R-69776</strain>
    </source>
</reference>
<dbReference type="InterPro" id="IPR027417">
    <property type="entry name" value="P-loop_NTPase"/>
</dbReference>
<dbReference type="InterPro" id="IPR011646">
    <property type="entry name" value="KAP_P-loop"/>
</dbReference>
<dbReference type="EMBL" id="CAJNBH010000064">
    <property type="protein sequence ID" value="CAE6863577.1"/>
    <property type="molecule type" value="Genomic_DNA"/>
</dbReference>
<dbReference type="RefSeq" id="WP_200661396.1">
    <property type="nucleotide sequence ID" value="NZ_CAJNBH010000064.1"/>
</dbReference>
<dbReference type="Proteomes" id="UP000673821">
    <property type="component" value="Unassembled WGS sequence"/>
</dbReference>
<dbReference type="NCBIfam" id="NF041923">
    <property type="entry name" value="QatA"/>
    <property type="match status" value="1"/>
</dbReference>
<dbReference type="PANTHER" id="PTHR22674:SF6">
    <property type="entry name" value="NTPASE KAP FAMILY P-LOOP DOMAIN-CONTAINING PROTEIN 1"/>
    <property type="match status" value="1"/>
</dbReference>
<evidence type="ECO:0000313" key="3">
    <source>
        <dbReference type="EMBL" id="CAE6863577.1"/>
    </source>
</evidence>